<name>A0ACB9IWT6_9ASTR</name>
<reference evidence="2" key="1">
    <citation type="journal article" date="2022" name="Mol. Ecol. Resour.">
        <title>The genomes of chicory, endive, great burdock and yacon provide insights into Asteraceae palaeo-polyploidization history and plant inulin production.</title>
        <authorList>
            <person name="Fan W."/>
            <person name="Wang S."/>
            <person name="Wang H."/>
            <person name="Wang A."/>
            <person name="Jiang F."/>
            <person name="Liu H."/>
            <person name="Zhao H."/>
            <person name="Xu D."/>
            <person name="Zhang Y."/>
        </authorList>
    </citation>
    <scope>NUCLEOTIDE SEQUENCE [LARGE SCALE GENOMIC DNA]</scope>
    <source>
        <strain evidence="2">cv. Yunnan</strain>
    </source>
</reference>
<proteinExistence type="predicted"/>
<sequence length="146" mass="16319">MSYYPKPKTDIAAIGAEAFALLDDNFSGGQRNLKAPSPMATARPSRTPPQAFPCHYKSQQAYFVQQVPAKKTDMVIDCYQAANMYGGALLVDYPKRKPARKDVDRTLFATDDKFVMERTILLLTVILLRTDKVGCLLLMNKVVADR</sequence>
<evidence type="ECO:0000313" key="2">
    <source>
        <dbReference type="Proteomes" id="UP001056120"/>
    </source>
</evidence>
<gene>
    <name evidence="1" type="ORF">L1987_17405</name>
</gene>
<accession>A0ACB9IWT6</accession>
<protein>
    <submittedName>
        <fullName evidence="1">Uncharacterized protein</fullName>
    </submittedName>
</protein>
<keyword evidence="2" id="KW-1185">Reference proteome</keyword>
<dbReference type="Proteomes" id="UP001056120">
    <property type="component" value="Linkage Group LG06"/>
</dbReference>
<dbReference type="EMBL" id="CM042023">
    <property type="protein sequence ID" value="KAI3812693.1"/>
    <property type="molecule type" value="Genomic_DNA"/>
</dbReference>
<reference evidence="1 2" key="2">
    <citation type="journal article" date="2022" name="Mol. Ecol. Resour.">
        <title>The genomes of chicory, endive, great burdock and yacon provide insights into Asteraceae paleo-polyploidization history and plant inulin production.</title>
        <authorList>
            <person name="Fan W."/>
            <person name="Wang S."/>
            <person name="Wang H."/>
            <person name="Wang A."/>
            <person name="Jiang F."/>
            <person name="Liu H."/>
            <person name="Zhao H."/>
            <person name="Xu D."/>
            <person name="Zhang Y."/>
        </authorList>
    </citation>
    <scope>NUCLEOTIDE SEQUENCE [LARGE SCALE GENOMIC DNA]</scope>
    <source>
        <strain evidence="2">cv. Yunnan</strain>
        <tissue evidence="1">Leaves</tissue>
    </source>
</reference>
<comment type="caution">
    <text evidence="1">The sequence shown here is derived from an EMBL/GenBank/DDBJ whole genome shotgun (WGS) entry which is preliminary data.</text>
</comment>
<organism evidence="1 2">
    <name type="scientific">Smallanthus sonchifolius</name>
    <dbReference type="NCBI Taxonomy" id="185202"/>
    <lineage>
        <taxon>Eukaryota</taxon>
        <taxon>Viridiplantae</taxon>
        <taxon>Streptophyta</taxon>
        <taxon>Embryophyta</taxon>
        <taxon>Tracheophyta</taxon>
        <taxon>Spermatophyta</taxon>
        <taxon>Magnoliopsida</taxon>
        <taxon>eudicotyledons</taxon>
        <taxon>Gunneridae</taxon>
        <taxon>Pentapetalae</taxon>
        <taxon>asterids</taxon>
        <taxon>campanulids</taxon>
        <taxon>Asterales</taxon>
        <taxon>Asteraceae</taxon>
        <taxon>Asteroideae</taxon>
        <taxon>Heliantheae alliance</taxon>
        <taxon>Millerieae</taxon>
        <taxon>Smallanthus</taxon>
    </lineage>
</organism>
<evidence type="ECO:0000313" key="1">
    <source>
        <dbReference type="EMBL" id="KAI3812693.1"/>
    </source>
</evidence>